<sequence length="385" mass="44617">MDENHRQMIKDNIDKLSEECNFSNILEFLKYRNIFTKRELLNYASPNFQQKPEEERCRQIFTDIQTRGPTAFKVLLECLQATGHAKQHLLLKPGRVAVLPQNDSIAIKKSKSFPRNQDVYKMKSYPKGLFIFINNIKFERAVERDGAEKDEEFIDILREMGFSGDNAHNNKTVQEMWDLLLRFSSQETLAKVDSCIVLISSHGDILETRSRDRNITERELYIDGVDDITSQNAGNHLLCKDIIALFNSDQCKLRKGCPKIFILQACRGPRSVHRGKADGPISKHLKQTHPNWRDTFLLAPSMEGFKANRDPERGSWLFMALKEVFPEHAYNKDLETMKNLMNKCFDEYARKSSDELQQTLSYYEYGVSKKLYFSPGLHGSRDDVD</sequence>
<evidence type="ECO:0000259" key="10">
    <source>
        <dbReference type="PROSITE" id="PS50209"/>
    </source>
</evidence>
<evidence type="ECO:0000256" key="1">
    <source>
        <dbReference type="ARBA" id="ARBA00010134"/>
    </source>
</evidence>
<organism evidence="11 13">
    <name type="scientific">Frankliniella occidentalis</name>
    <name type="common">Western flower thrips</name>
    <name type="synonym">Euthrips occidentalis</name>
    <dbReference type="NCBI Taxonomy" id="133901"/>
    <lineage>
        <taxon>Eukaryota</taxon>
        <taxon>Metazoa</taxon>
        <taxon>Ecdysozoa</taxon>
        <taxon>Arthropoda</taxon>
        <taxon>Hexapoda</taxon>
        <taxon>Insecta</taxon>
        <taxon>Pterygota</taxon>
        <taxon>Neoptera</taxon>
        <taxon>Paraneoptera</taxon>
        <taxon>Thysanoptera</taxon>
        <taxon>Terebrantia</taxon>
        <taxon>Thripoidea</taxon>
        <taxon>Thripidae</taxon>
        <taxon>Frankliniella</taxon>
    </lineage>
</organism>
<keyword evidence="3" id="KW-0053">Apoptosis</keyword>
<dbReference type="InterPro" id="IPR029030">
    <property type="entry name" value="Caspase-like_dom_sf"/>
</dbReference>
<dbReference type="InterPro" id="IPR015917">
    <property type="entry name" value="Pept_C14A"/>
</dbReference>
<dbReference type="PANTHER" id="PTHR47901">
    <property type="entry name" value="CASPASE RECRUITMENT DOMAIN-CONTAINING PROTEIN 18"/>
    <property type="match status" value="1"/>
</dbReference>
<dbReference type="PRINTS" id="PR00376">
    <property type="entry name" value="IL1BCENZYME"/>
</dbReference>
<evidence type="ECO:0000313" key="11">
    <source>
        <dbReference type="Proteomes" id="UP000504606"/>
    </source>
</evidence>
<evidence type="ECO:0000313" key="12">
    <source>
        <dbReference type="RefSeq" id="XP_026282343.1"/>
    </source>
</evidence>
<evidence type="ECO:0000256" key="7">
    <source>
        <dbReference type="RuleBase" id="RU003971"/>
    </source>
</evidence>
<dbReference type="InterPro" id="IPR001309">
    <property type="entry name" value="Pept_C14_p20"/>
</dbReference>
<dbReference type="SUPFAM" id="SSF47986">
    <property type="entry name" value="DEATH domain"/>
    <property type="match status" value="1"/>
</dbReference>
<evidence type="ECO:0000256" key="4">
    <source>
        <dbReference type="ARBA" id="ARBA00022801"/>
    </source>
</evidence>
<keyword evidence="11" id="KW-1185">Reference proteome</keyword>
<dbReference type="Gene3D" id="3.40.50.1460">
    <property type="match status" value="1"/>
</dbReference>
<evidence type="ECO:0000256" key="5">
    <source>
        <dbReference type="ARBA" id="ARBA00022807"/>
    </source>
</evidence>
<dbReference type="GO" id="GO:0006508">
    <property type="term" value="P:proteolysis"/>
    <property type="evidence" value="ECO:0007669"/>
    <property type="project" value="UniProtKB-KW"/>
</dbReference>
<dbReference type="CDD" id="cd01671">
    <property type="entry name" value="CARD"/>
    <property type="match status" value="1"/>
</dbReference>
<keyword evidence="6" id="KW-0865">Zymogen</keyword>
<dbReference type="GO" id="GO:0042981">
    <property type="term" value="P:regulation of apoptotic process"/>
    <property type="evidence" value="ECO:0007669"/>
    <property type="project" value="InterPro"/>
</dbReference>
<dbReference type="InterPro" id="IPR002398">
    <property type="entry name" value="Pept_C14"/>
</dbReference>
<dbReference type="AlphaFoldDB" id="A0A6J1SM20"/>
<dbReference type="GO" id="GO:0004197">
    <property type="term" value="F:cysteine-type endopeptidase activity"/>
    <property type="evidence" value="ECO:0007669"/>
    <property type="project" value="InterPro"/>
</dbReference>
<feature type="domain" description="Caspase family p10" evidence="8">
    <location>
        <begin position="285"/>
        <end position="375"/>
    </location>
</feature>
<dbReference type="SUPFAM" id="SSF52129">
    <property type="entry name" value="Caspase-like"/>
    <property type="match status" value="1"/>
</dbReference>
<dbReference type="Proteomes" id="UP000504606">
    <property type="component" value="Unplaced"/>
</dbReference>
<dbReference type="OrthoDB" id="6097640at2759"/>
<dbReference type="PROSITE" id="PS50209">
    <property type="entry name" value="CARD"/>
    <property type="match status" value="1"/>
</dbReference>
<keyword evidence="2" id="KW-0645">Protease</keyword>
<evidence type="ECO:0000259" key="8">
    <source>
        <dbReference type="PROSITE" id="PS50207"/>
    </source>
</evidence>
<proteinExistence type="inferred from homology"/>
<dbReference type="InterPro" id="IPR002138">
    <property type="entry name" value="Pept_C14_p10"/>
</dbReference>
<evidence type="ECO:0000256" key="3">
    <source>
        <dbReference type="ARBA" id="ARBA00022703"/>
    </source>
</evidence>
<dbReference type="Gene3D" id="1.10.533.10">
    <property type="entry name" value="Death Domain, Fas"/>
    <property type="match status" value="1"/>
</dbReference>
<dbReference type="Pfam" id="PF00656">
    <property type="entry name" value="Peptidase_C14"/>
    <property type="match status" value="1"/>
</dbReference>
<evidence type="ECO:0000256" key="6">
    <source>
        <dbReference type="ARBA" id="ARBA00023145"/>
    </source>
</evidence>
<dbReference type="RefSeq" id="XP_026282343.1">
    <property type="nucleotide sequence ID" value="XM_026426558.2"/>
</dbReference>
<evidence type="ECO:0000259" key="9">
    <source>
        <dbReference type="PROSITE" id="PS50208"/>
    </source>
</evidence>
<accession>A0A6J1SM20</accession>
<dbReference type="PANTHER" id="PTHR47901:SF8">
    <property type="entry name" value="CASPASE-3"/>
    <property type="match status" value="1"/>
</dbReference>
<gene>
    <name evidence="12 13" type="primary">LOC113209168</name>
</gene>
<dbReference type="RefSeq" id="XP_026282344.1">
    <property type="nucleotide sequence ID" value="XM_026426559.2"/>
</dbReference>
<name>A0A6J1SM20_FRAOC</name>
<evidence type="ECO:0000313" key="13">
    <source>
        <dbReference type="RefSeq" id="XP_026282344.1"/>
    </source>
</evidence>
<dbReference type="GeneID" id="113209168"/>
<keyword evidence="4" id="KW-0378">Hydrolase</keyword>
<dbReference type="SMART" id="SM00115">
    <property type="entry name" value="CASc"/>
    <property type="match status" value="1"/>
</dbReference>
<comment type="similarity">
    <text evidence="1 7">Belongs to the peptidase C14A family.</text>
</comment>
<reference evidence="12 13" key="1">
    <citation type="submission" date="2025-04" db="UniProtKB">
        <authorList>
            <consortium name="RefSeq"/>
        </authorList>
    </citation>
    <scope>IDENTIFICATION</scope>
    <source>
        <tissue evidence="12 13">Whole organism</tissue>
    </source>
</reference>
<protein>
    <submittedName>
        <fullName evidence="12 13">Caspase-7-like isoform X1</fullName>
    </submittedName>
</protein>
<feature type="domain" description="CARD" evidence="10">
    <location>
        <begin position="1"/>
        <end position="80"/>
    </location>
</feature>
<keyword evidence="5" id="KW-0788">Thiol protease</keyword>
<dbReference type="PROSITE" id="PS50208">
    <property type="entry name" value="CASPASE_P20"/>
    <property type="match status" value="1"/>
</dbReference>
<dbReference type="PROSITE" id="PS50207">
    <property type="entry name" value="CASPASE_P10"/>
    <property type="match status" value="1"/>
</dbReference>
<feature type="domain" description="Caspase family p20" evidence="9">
    <location>
        <begin position="126"/>
        <end position="270"/>
    </location>
</feature>
<dbReference type="InterPro" id="IPR001315">
    <property type="entry name" value="CARD"/>
</dbReference>
<evidence type="ECO:0000256" key="2">
    <source>
        <dbReference type="ARBA" id="ARBA00022670"/>
    </source>
</evidence>
<dbReference type="GO" id="GO:0006915">
    <property type="term" value="P:apoptotic process"/>
    <property type="evidence" value="ECO:0007669"/>
    <property type="project" value="UniProtKB-KW"/>
</dbReference>
<dbReference type="InterPro" id="IPR011600">
    <property type="entry name" value="Pept_C14_caspase"/>
</dbReference>
<dbReference type="SMART" id="SM00114">
    <property type="entry name" value="CARD"/>
    <property type="match status" value="1"/>
</dbReference>
<dbReference type="InterPro" id="IPR011029">
    <property type="entry name" value="DEATH-like_dom_sf"/>
</dbReference>
<dbReference type="KEGG" id="foc:113209168"/>